<comment type="caution">
    <text evidence="1">The sequence shown here is derived from an EMBL/GenBank/DDBJ whole genome shotgun (WGS) entry which is preliminary data.</text>
</comment>
<dbReference type="KEGG" id="pcp:JM49_29515"/>
<dbReference type="RefSeq" id="WP_038584025.1">
    <property type="nucleotide sequence ID" value="NZ_AP014623.1"/>
</dbReference>
<dbReference type="Proteomes" id="UP000787568">
    <property type="component" value="Unassembled WGS sequence"/>
</dbReference>
<sequence>MPQENSDSLASLYQLADALNLSLSAGEKQILEAWMRSEPRTGVMERVLNQTQHLIESERQRTRDLMEQARVSESSLLGSPQQREAVIRQWLAAKQQATVIDAQEEPVRMLSSAQNQLIRQAVEEAVQARMLGLVQQVETVLSRIDQAGDAPEDH</sequence>
<proteinExistence type="predicted"/>
<evidence type="ECO:0000313" key="1">
    <source>
        <dbReference type="EMBL" id="MBU4635714.1"/>
    </source>
</evidence>
<dbReference type="AlphaFoldDB" id="A0AAJ0ZNC6"/>
<evidence type="ECO:0000313" key="2">
    <source>
        <dbReference type="Proteomes" id="UP000787568"/>
    </source>
</evidence>
<accession>A0AAJ0ZNC6</accession>
<dbReference type="EMBL" id="JAEEFW010000007">
    <property type="protein sequence ID" value="MBU4635714.1"/>
    <property type="molecule type" value="Genomic_DNA"/>
</dbReference>
<reference evidence="1" key="1">
    <citation type="submission" date="2020-12" db="EMBL/GenBank/DDBJ databases">
        <title>Generalized mutagenesis with transposon Tn5. A laboratory procedure for the identification of genes responsible for a bacterial phenotype and its regulation, illustrated with phenazine production in Pseudomonas chlororaphis.</title>
        <authorList>
            <person name="Muzio F."/>
            <person name="Sobrero P."/>
            <person name="Agaras B."/>
            <person name="Valverde C."/>
        </authorList>
    </citation>
    <scope>NUCLEOTIDE SEQUENCE</scope>
    <source>
        <strain evidence="1">SMMP3</strain>
    </source>
</reference>
<organism evidence="1 2">
    <name type="scientific">Pseudomonas chlororaphis subsp. aurantiaca</name>
    <dbReference type="NCBI Taxonomy" id="86192"/>
    <lineage>
        <taxon>Bacteria</taxon>
        <taxon>Pseudomonadati</taxon>
        <taxon>Pseudomonadota</taxon>
        <taxon>Gammaproteobacteria</taxon>
        <taxon>Pseudomonadales</taxon>
        <taxon>Pseudomonadaceae</taxon>
        <taxon>Pseudomonas</taxon>
    </lineage>
</organism>
<gene>
    <name evidence="1" type="ORF">I8747_23170</name>
</gene>
<protein>
    <submittedName>
        <fullName evidence="1">Uncharacterized protein</fullName>
    </submittedName>
</protein>
<name>A0AAJ0ZNC6_9PSED</name>